<reference evidence="8 9" key="1">
    <citation type="submission" date="2019-07" db="EMBL/GenBank/DDBJ databases">
        <authorList>
            <person name="Cremers G."/>
        </authorList>
    </citation>
    <scope>NUCLEOTIDE SEQUENCE [LARGE SCALE GENOMIC DNA]</scope>
</reference>
<dbReference type="InterPro" id="IPR012933">
    <property type="entry name" value="HicA_mRNA_interferase"/>
</dbReference>
<keyword evidence="4" id="KW-0255">Endonuclease</keyword>
<evidence type="ECO:0000256" key="1">
    <source>
        <dbReference type="ARBA" id="ARBA00006620"/>
    </source>
</evidence>
<dbReference type="GO" id="GO:0016787">
    <property type="term" value="F:hydrolase activity"/>
    <property type="evidence" value="ECO:0007669"/>
    <property type="project" value="UniProtKB-KW"/>
</dbReference>
<evidence type="ECO:0000256" key="4">
    <source>
        <dbReference type="ARBA" id="ARBA00022759"/>
    </source>
</evidence>
<accession>A0A564ZJZ8</accession>
<evidence type="ECO:0000256" key="2">
    <source>
        <dbReference type="ARBA" id="ARBA00022649"/>
    </source>
</evidence>
<dbReference type="Pfam" id="PF07927">
    <property type="entry name" value="HicA_toxin"/>
    <property type="match status" value="1"/>
</dbReference>
<evidence type="ECO:0000256" key="6">
    <source>
        <dbReference type="ARBA" id="ARBA00022884"/>
    </source>
</evidence>
<dbReference type="SUPFAM" id="SSF54786">
    <property type="entry name" value="YcfA/nrd intein domain"/>
    <property type="match status" value="1"/>
</dbReference>
<gene>
    <name evidence="8" type="ORF">MELA_02030</name>
</gene>
<keyword evidence="9" id="KW-1185">Reference proteome</keyword>
<comment type="similarity">
    <text evidence="1">Belongs to the HicA mRNA interferase family.</text>
</comment>
<dbReference type="AlphaFoldDB" id="A0A564ZJZ8"/>
<keyword evidence="3" id="KW-0540">Nuclease</keyword>
<dbReference type="GO" id="GO:0004519">
    <property type="term" value="F:endonuclease activity"/>
    <property type="evidence" value="ECO:0007669"/>
    <property type="project" value="UniProtKB-KW"/>
</dbReference>
<evidence type="ECO:0000256" key="7">
    <source>
        <dbReference type="ARBA" id="ARBA00023016"/>
    </source>
</evidence>
<organism evidence="8 9">
    <name type="scientific">Candidatus Methylomirabilis lanthanidiphila</name>
    <dbReference type="NCBI Taxonomy" id="2211376"/>
    <lineage>
        <taxon>Bacteria</taxon>
        <taxon>Candidatus Methylomirabilota</taxon>
        <taxon>Candidatus Methylomirabilia</taxon>
        <taxon>Candidatus Methylomirabilales</taxon>
        <taxon>Candidatus Methylomirabilaceae</taxon>
        <taxon>Candidatus Methylomirabilis</taxon>
    </lineage>
</organism>
<keyword evidence="7" id="KW-0346">Stress response</keyword>
<name>A0A564ZJZ8_9BACT</name>
<evidence type="ECO:0000313" key="8">
    <source>
        <dbReference type="EMBL" id="VUZ85645.1"/>
    </source>
</evidence>
<keyword evidence="5" id="KW-0378">Hydrolase</keyword>
<protein>
    <submittedName>
        <fullName evidence="8">YcfA-like protein</fullName>
    </submittedName>
</protein>
<sequence>MKRRDLIRYLEIYGCEFLREGGNHTVYVNRVAQKASVVPRHREINEFLARKICRDLQIPEPA</sequence>
<evidence type="ECO:0000256" key="3">
    <source>
        <dbReference type="ARBA" id="ARBA00022722"/>
    </source>
</evidence>
<proteinExistence type="inferred from homology"/>
<dbReference type="InterPro" id="IPR038570">
    <property type="entry name" value="HicA_sf"/>
</dbReference>
<evidence type="ECO:0000313" key="9">
    <source>
        <dbReference type="Proteomes" id="UP000334340"/>
    </source>
</evidence>
<dbReference type="Proteomes" id="UP000334340">
    <property type="component" value="Unassembled WGS sequence"/>
</dbReference>
<keyword evidence="6" id="KW-0694">RNA-binding</keyword>
<dbReference type="GO" id="GO:0003729">
    <property type="term" value="F:mRNA binding"/>
    <property type="evidence" value="ECO:0007669"/>
    <property type="project" value="InterPro"/>
</dbReference>
<evidence type="ECO:0000256" key="5">
    <source>
        <dbReference type="ARBA" id="ARBA00022801"/>
    </source>
</evidence>
<keyword evidence="2" id="KW-1277">Toxin-antitoxin system</keyword>
<dbReference type="EMBL" id="CABIKM010000030">
    <property type="protein sequence ID" value="VUZ85645.1"/>
    <property type="molecule type" value="Genomic_DNA"/>
</dbReference>
<dbReference type="Gene3D" id="3.30.920.30">
    <property type="entry name" value="Hypothetical protein"/>
    <property type="match status" value="1"/>
</dbReference>